<evidence type="ECO:0000313" key="2">
    <source>
        <dbReference type="Proteomes" id="UP000006346"/>
    </source>
</evidence>
<accession>G7WB90</accession>
<dbReference type="Proteomes" id="UP000006346">
    <property type="component" value="Chromosome"/>
</dbReference>
<protein>
    <recommendedName>
        <fullName evidence="3">DUF3231 family protein</fullName>
    </recommendedName>
</protein>
<sequence>MSDLQQVNPNVSEQMPIGAIQHNLSNIKQTVAEISHLWSTYIAESMACAIQKHMVAHTTDPDFHQVMQAALDLSTKNIQLIKNLFNLIQHPIPDAFGEKDVNSNTPKLFDDKFVVRYTRLMTKFILQNHVLAFSECTRSDFRQLFYGFIDDSRDIIQKADDVLLAKGVFPASPNIVTPERVENIHDKNYYGSFLGSERPLNALEIANIFAVLDFKMAIRALMLGFAQVVKSDEIRKHLNKGLQIGDKQMKTLRSILENNGLPGPELVDYQVTDSKESPFSDRLILYHTTAVNSYIQTGYAIGLSRIMRKDIIAAYSKFMAEILAYSKDGADLLIEYGWLIKTPETADRHELTH</sequence>
<evidence type="ECO:0000313" key="1">
    <source>
        <dbReference type="EMBL" id="AET67871.1"/>
    </source>
</evidence>
<dbReference type="RefSeq" id="WP_014184680.1">
    <property type="nucleotide sequence ID" value="NC_016584.1"/>
</dbReference>
<evidence type="ECO:0008006" key="3">
    <source>
        <dbReference type="Google" id="ProtNLM"/>
    </source>
</evidence>
<dbReference type="InterPro" id="IPR021617">
    <property type="entry name" value="DUF3231"/>
</dbReference>
<name>G7WB90_DESOD</name>
<dbReference type="InterPro" id="IPR012347">
    <property type="entry name" value="Ferritin-like"/>
</dbReference>
<dbReference type="HOGENOM" id="CLU_068841_0_0_9"/>
<gene>
    <name evidence="1" type="ordered locus">Desor_2274</name>
</gene>
<dbReference type="PATRIC" id="fig|768706.3.peg.2286"/>
<dbReference type="EMBL" id="CP003108">
    <property type="protein sequence ID" value="AET67871.1"/>
    <property type="molecule type" value="Genomic_DNA"/>
</dbReference>
<organism evidence="1 2">
    <name type="scientific">Desulfosporosinus orientis (strain ATCC 19365 / DSM 765 / NCIMB 8382 / VKM B-1628 / Singapore I)</name>
    <name type="common">Desulfotomaculum orientis</name>
    <dbReference type="NCBI Taxonomy" id="768706"/>
    <lineage>
        <taxon>Bacteria</taxon>
        <taxon>Bacillati</taxon>
        <taxon>Bacillota</taxon>
        <taxon>Clostridia</taxon>
        <taxon>Eubacteriales</taxon>
        <taxon>Desulfitobacteriaceae</taxon>
        <taxon>Desulfosporosinus</taxon>
    </lineage>
</organism>
<dbReference type="KEGG" id="dor:Desor_2274"/>
<dbReference type="Gene3D" id="1.20.1260.10">
    <property type="match status" value="2"/>
</dbReference>
<dbReference type="Pfam" id="PF11553">
    <property type="entry name" value="DUF3231"/>
    <property type="match status" value="2"/>
</dbReference>
<dbReference type="OrthoDB" id="1675670at2"/>
<proteinExistence type="predicted"/>
<keyword evidence="2" id="KW-1185">Reference proteome</keyword>
<reference evidence="1 2" key="2">
    <citation type="journal article" date="2012" name="J. Bacteriol.">
        <title>Complete genome sequences of Desulfosporosinus orientis DSM765T, Desulfosporosinus youngiae DSM17734T, Desulfosporosinus meridiei DSM13257T, and Desulfosporosinus acidiphilus DSM22704T.</title>
        <authorList>
            <person name="Pester M."/>
            <person name="Brambilla E."/>
            <person name="Alazard D."/>
            <person name="Rattei T."/>
            <person name="Weinmaier T."/>
            <person name="Han J."/>
            <person name="Lucas S."/>
            <person name="Lapidus A."/>
            <person name="Cheng J.F."/>
            <person name="Goodwin L."/>
            <person name="Pitluck S."/>
            <person name="Peters L."/>
            <person name="Ovchinnikova G."/>
            <person name="Teshima H."/>
            <person name="Detter J.C."/>
            <person name="Han C.S."/>
            <person name="Tapia R."/>
            <person name="Land M.L."/>
            <person name="Hauser L."/>
            <person name="Kyrpides N.C."/>
            <person name="Ivanova N.N."/>
            <person name="Pagani I."/>
            <person name="Huntmann M."/>
            <person name="Wei C.L."/>
            <person name="Davenport K.W."/>
            <person name="Daligault H."/>
            <person name="Chain P.S."/>
            <person name="Chen A."/>
            <person name="Mavromatis K."/>
            <person name="Markowitz V."/>
            <person name="Szeto E."/>
            <person name="Mikhailova N."/>
            <person name="Pati A."/>
            <person name="Wagner M."/>
            <person name="Woyke T."/>
            <person name="Ollivier B."/>
            <person name="Klenk H.P."/>
            <person name="Spring S."/>
            <person name="Loy A."/>
        </authorList>
    </citation>
    <scope>NUCLEOTIDE SEQUENCE [LARGE SCALE GENOMIC DNA]</scope>
    <source>
        <strain evidence="2">ATCC 19365 / DSM 765 / NCIMB 8382 / VKM B-1628</strain>
    </source>
</reference>
<dbReference type="STRING" id="768706.Desor_2274"/>
<reference evidence="2" key="1">
    <citation type="submission" date="2011-11" db="EMBL/GenBank/DDBJ databases">
        <title>Complete sequence of Desulfosporosinus orientis DSM 765.</title>
        <authorList>
            <person name="Lucas S."/>
            <person name="Han J."/>
            <person name="Lapidus A."/>
            <person name="Cheng J.-F."/>
            <person name="Goodwin L."/>
            <person name="Pitluck S."/>
            <person name="Peters L."/>
            <person name="Ovchinnikova G."/>
            <person name="Teshima H."/>
            <person name="Detter J.C."/>
            <person name="Han C."/>
            <person name="Tapia R."/>
            <person name="Land M."/>
            <person name="Hauser L."/>
            <person name="Kyrpides N."/>
            <person name="Ivanova N."/>
            <person name="Pagani I."/>
            <person name="Pester M."/>
            <person name="Spring S."/>
            <person name="Ollivier B."/>
            <person name="Rattei T."/>
            <person name="Klenk H.-P."/>
            <person name="Wagner M."/>
            <person name="Loy A."/>
            <person name="Woyke T."/>
        </authorList>
    </citation>
    <scope>NUCLEOTIDE SEQUENCE [LARGE SCALE GENOMIC DNA]</scope>
    <source>
        <strain evidence="2">ATCC 19365 / DSM 765 / NCIMB 8382 / VKM B-1628</strain>
    </source>
</reference>
<dbReference type="AlphaFoldDB" id="G7WB90"/>
<dbReference type="eggNOG" id="ENOG502Z85B">
    <property type="taxonomic scope" value="Bacteria"/>
</dbReference>